<organism evidence="1 2">
    <name type="scientific">Entomophthora muscae</name>
    <dbReference type="NCBI Taxonomy" id="34485"/>
    <lineage>
        <taxon>Eukaryota</taxon>
        <taxon>Fungi</taxon>
        <taxon>Fungi incertae sedis</taxon>
        <taxon>Zoopagomycota</taxon>
        <taxon>Entomophthoromycotina</taxon>
        <taxon>Entomophthoromycetes</taxon>
        <taxon>Entomophthorales</taxon>
        <taxon>Entomophthoraceae</taxon>
        <taxon>Entomophthora</taxon>
    </lineage>
</organism>
<name>A0ACC2RMU2_9FUNG</name>
<evidence type="ECO:0000313" key="1">
    <source>
        <dbReference type="EMBL" id="KAJ9051420.1"/>
    </source>
</evidence>
<sequence length="417" mass="47059">MIHRHLRRLAKCGLLQTFCKETCVVAKEIRNTRQYSLQKTREGTRIQQALYSPKVQARLQELVAKHTELVKTYTEEVQGMNGSQVAAMATAISSLEDVVENYDKLKKTSHDRQELQAIIDQPDKNDPELRDLAKMELEELEIDCEVIENRLIKELVPVDLADSAAAILEIRAGTGGDEAAIFCSDLLSMYAKFAQVRKWKFEILSSNAVDAHMGYKEVMASISGQGVFGQLKFESGVHRVQRVPATETQGRVHTSTATVAIMPKATDVQVSIKDADLRIEVYRASGAGGQHVNTTDSAVRITHIPTGTVVAIQDERSQHKNKAKAMEVLRARLFEAERQKLDLERRRQRNQQIGSGDRSEKIRTYNVPQNRVTDHRINFTIHNLERVLTTAEDLPVLIDQLTFHRNLEALTELDGRQ</sequence>
<evidence type="ECO:0000313" key="2">
    <source>
        <dbReference type="Proteomes" id="UP001165960"/>
    </source>
</evidence>
<gene>
    <name evidence="1" type="primary">MRF1</name>
    <name evidence="1" type="ORF">DSO57_1004830</name>
</gene>
<reference evidence="1" key="1">
    <citation type="submission" date="2022-04" db="EMBL/GenBank/DDBJ databases">
        <title>Genome of the entomopathogenic fungus Entomophthora muscae.</title>
        <authorList>
            <person name="Elya C."/>
            <person name="Lovett B.R."/>
            <person name="Lee E."/>
            <person name="Macias A.M."/>
            <person name="Hajek A.E."/>
            <person name="De Bivort B.L."/>
            <person name="Kasson M.T."/>
            <person name="De Fine Licht H.H."/>
            <person name="Stajich J.E."/>
        </authorList>
    </citation>
    <scope>NUCLEOTIDE SEQUENCE</scope>
    <source>
        <strain evidence="1">Berkeley</strain>
    </source>
</reference>
<proteinExistence type="predicted"/>
<dbReference type="EMBL" id="QTSX02007112">
    <property type="protein sequence ID" value="KAJ9051420.1"/>
    <property type="molecule type" value="Genomic_DNA"/>
</dbReference>
<comment type="caution">
    <text evidence="1">The sequence shown here is derived from an EMBL/GenBank/DDBJ whole genome shotgun (WGS) entry which is preliminary data.</text>
</comment>
<accession>A0ACC2RMU2</accession>
<keyword evidence="2" id="KW-1185">Reference proteome</keyword>
<dbReference type="Proteomes" id="UP001165960">
    <property type="component" value="Unassembled WGS sequence"/>
</dbReference>
<protein>
    <submittedName>
        <fullName evidence="1">Peptide chain release factor 1, mitochondrial</fullName>
    </submittedName>
</protein>